<feature type="domain" description="Sulfatase-modifying factor enzyme-like" evidence="4">
    <location>
        <begin position="215"/>
        <end position="320"/>
    </location>
</feature>
<dbReference type="InterPro" id="IPR005532">
    <property type="entry name" value="SUMF_dom"/>
</dbReference>
<dbReference type="InterPro" id="IPR030809">
    <property type="entry name" value="EgtB_signatur"/>
</dbReference>
<evidence type="ECO:0000256" key="3">
    <source>
        <dbReference type="ARBA" id="ARBA00037882"/>
    </source>
</evidence>
<dbReference type="NCBIfam" id="TIGR04373">
    <property type="entry name" value="egtB_X_signatur"/>
    <property type="match status" value="1"/>
</dbReference>
<keyword evidence="6" id="KW-0418">Kinase</keyword>
<feature type="domain" description="Sulfatase-modifying factor enzyme-like" evidence="4">
    <location>
        <begin position="321"/>
        <end position="388"/>
    </location>
</feature>
<proteinExistence type="predicted"/>
<dbReference type="OrthoDB" id="9768004at2"/>
<dbReference type="Proteomes" id="UP000241885">
    <property type="component" value="Chromosome"/>
</dbReference>
<dbReference type="Pfam" id="PF12867">
    <property type="entry name" value="DinB_2"/>
    <property type="match status" value="1"/>
</dbReference>
<dbReference type="SUPFAM" id="SSF56436">
    <property type="entry name" value="C-type lectin-like"/>
    <property type="match status" value="1"/>
</dbReference>
<evidence type="ECO:0000256" key="2">
    <source>
        <dbReference type="ARBA" id="ARBA00023004"/>
    </source>
</evidence>
<dbReference type="EMBL" id="CP028339">
    <property type="protein sequence ID" value="AVR88915.1"/>
    <property type="molecule type" value="Genomic_DNA"/>
</dbReference>
<dbReference type="KEGG" id="tak:Tharo_2011"/>
<evidence type="ECO:0000256" key="1">
    <source>
        <dbReference type="ARBA" id="ARBA00023002"/>
    </source>
</evidence>
<dbReference type="InterPro" id="IPR016187">
    <property type="entry name" value="CTDL_fold"/>
</dbReference>
<sequence length="392" mass="43943">MNLAPTRSEAARRGGRRVLAAALADSRARTLALLDAYAAVLGEALTVPYSPQLNPPRWEAGHVGWFQDYWIARNRQRAMGIACDPDHRRAAGRLPGADALYDSGKVAHAARWQLELPDLGATRADLAEGLAETLALLAVTPETDAELYFFRLALFHEDMHGEAGVYMAQALDIPLPETLSGALPEALPGPAGGVPQARALGIPAQRWTLGWHGDGFAFDNELAAHEVALPAFEIDAEVVSWRRYLAFVEQTGAAPPRYLRRQDGSWQRRVFGRWEALALDAPAVHLRWDEADAWCRWAGRRLPNEAEWELAALTRAEFRWGRVWEWTASRFAPYPGFAPHPYRDYSAPWFGERYVLRGASRATSPRMVHPRYRNYFTPERNDIYSGFRSCAL</sequence>
<comment type="pathway">
    <text evidence="3">Amino-acid biosynthesis; ergothioneine biosynthesis.</text>
</comment>
<organism evidence="6 7">
    <name type="scientific">Thauera aromatica K172</name>
    <dbReference type="NCBI Taxonomy" id="44139"/>
    <lineage>
        <taxon>Bacteria</taxon>
        <taxon>Pseudomonadati</taxon>
        <taxon>Pseudomonadota</taxon>
        <taxon>Betaproteobacteria</taxon>
        <taxon>Rhodocyclales</taxon>
        <taxon>Zoogloeaceae</taxon>
        <taxon>Thauera</taxon>
    </lineage>
</organism>
<evidence type="ECO:0000259" key="5">
    <source>
        <dbReference type="Pfam" id="PF12867"/>
    </source>
</evidence>
<protein>
    <submittedName>
        <fullName evidence="6">Serine/threonine kinase</fullName>
    </submittedName>
</protein>
<name>A0A2R4BNL0_THAAR</name>
<evidence type="ECO:0000313" key="7">
    <source>
        <dbReference type="Proteomes" id="UP000241885"/>
    </source>
</evidence>
<accession>A0A2R4BNL0</accession>
<dbReference type="GO" id="GO:0016301">
    <property type="term" value="F:kinase activity"/>
    <property type="evidence" value="ECO:0007669"/>
    <property type="project" value="UniProtKB-KW"/>
</dbReference>
<keyword evidence="1" id="KW-0560">Oxidoreductase</keyword>
<keyword evidence="6" id="KW-0808">Transferase</keyword>
<dbReference type="RefSeq" id="WP_107221078.1">
    <property type="nucleotide sequence ID" value="NZ_CP028339.1"/>
</dbReference>
<dbReference type="PANTHER" id="PTHR23150">
    <property type="entry name" value="SULFATASE MODIFYING FACTOR 1, 2"/>
    <property type="match status" value="1"/>
</dbReference>
<gene>
    <name evidence="6" type="ORF">Tharo_2011</name>
</gene>
<keyword evidence="7" id="KW-1185">Reference proteome</keyword>
<dbReference type="Gene3D" id="3.90.1580.10">
    <property type="entry name" value="paralog of FGE (formylglycine-generating enzyme)"/>
    <property type="match status" value="2"/>
</dbReference>
<dbReference type="InterPro" id="IPR024775">
    <property type="entry name" value="DinB-like"/>
</dbReference>
<dbReference type="InterPro" id="IPR042095">
    <property type="entry name" value="SUMF_sf"/>
</dbReference>
<evidence type="ECO:0000259" key="4">
    <source>
        <dbReference type="Pfam" id="PF03781"/>
    </source>
</evidence>
<reference evidence="6 7" key="1">
    <citation type="submission" date="2018-03" db="EMBL/GenBank/DDBJ databases">
        <title>Complete genome sequence of Thauera aromatica, a model organism for studying aromatic compound degradation under denitrifying conditions.</title>
        <authorList>
            <person name="Lo H.-Y."/>
            <person name="Goris T."/>
            <person name="Boll M."/>
            <person name="Mueller J.A."/>
        </authorList>
    </citation>
    <scope>NUCLEOTIDE SEQUENCE [LARGE SCALE GENOMIC DNA]</scope>
    <source>
        <strain evidence="6 7">K172</strain>
    </source>
</reference>
<keyword evidence="2" id="KW-0408">Iron</keyword>
<dbReference type="AlphaFoldDB" id="A0A2R4BNL0"/>
<dbReference type="NCBIfam" id="NF041186">
    <property type="entry name" value="SenA"/>
    <property type="match status" value="1"/>
</dbReference>
<evidence type="ECO:0000313" key="6">
    <source>
        <dbReference type="EMBL" id="AVR88915.1"/>
    </source>
</evidence>
<feature type="domain" description="DinB-like" evidence="5">
    <location>
        <begin position="23"/>
        <end position="148"/>
    </location>
</feature>
<dbReference type="InterPro" id="IPR051043">
    <property type="entry name" value="Sulfatase_Mod_Factor_Kinase"/>
</dbReference>
<dbReference type="Pfam" id="PF03781">
    <property type="entry name" value="FGE-sulfatase"/>
    <property type="match status" value="2"/>
</dbReference>